<keyword evidence="3" id="KW-1185">Reference proteome</keyword>
<dbReference type="AlphaFoldDB" id="A0AAV4SZJ1"/>
<gene>
    <name evidence="2" type="ORF">CEXT_769331</name>
</gene>
<dbReference type="EMBL" id="BPLR01010239">
    <property type="protein sequence ID" value="GIY37925.1"/>
    <property type="molecule type" value="Genomic_DNA"/>
</dbReference>
<evidence type="ECO:0000313" key="2">
    <source>
        <dbReference type="EMBL" id="GIY37925.1"/>
    </source>
</evidence>
<evidence type="ECO:0000313" key="3">
    <source>
        <dbReference type="Proteomes" id="UP001054945"/>
    </source>
</evidence>
<reference evidence="2 3" key="1">
    <citation type="submission" date="2021-06" db="EMBL/GenBank/DDBJ databases">
        <title>Caerostris extrusa draft genome.</title>
        <authorList>
            <person name="Kono N."/>
            <person name="Arakawa K."/>
        </authorList>
    </citation>
    <scope>NUCLEOTIDE SEQUENCE [LARGE SCALE GENOMIC DNA]</scope>
</reference>
<comment type="caution">
    <text evidence="2">The sequence shown here is derived from an EMBL/GenBank/DDBJ whole genome shotgun (WGS) entry which is preliminary data.</text>
</comment>
<evidence type="ECO:0000256" key="1">
    <source>
        <dbReference type="SAM" id="MobiDB-lite"/>
    </source>
</evidence>
<feature type="region of interest" description="Disordered" evidence="1">
    <location>
        <begin position="1"/>
        <end position="24"/>
    </location>
</feature>
<name>A0AAV4SZJ1_CAEEX</name>
<protein>
    <submittedName>
        <fullName evidence="2">Uncharacterized protein</fullName>
    </submittedName>
</protein>
<proteinExistence type="predicted"/>
<sequence length="69" mass="7993">MINSTLKKPQSMKRQGHEVRYRQRLTQPTASRSIVKVFQQPIKEALASGDMLSELFCYEDFSADSVNDW</sequence>
<accession>A0AAV4SZJ1</accession>
<organism evidence="2 3">
    <name type="scientific">Caerostris extrusa</name>
    <name type="common">Bark spider</name>
    <name type="synonym">Caerostris bankana</name>
    <dbReference type="NCBI Taxonomy" id="172846"/>
    <lineage>
        <taxon>Eukaryota</taxon>
        <taxon>Metazoa</taxon>
        <taxon>Ecdysozoa</taxon>
        <taxon>Arthropoda</taxon>
        <taxon>Chelicerata</taxon>
        <taxon>Arachnida</taxon>
        <taxon>Araneae</taxon>
        <taxon>Araneomorphae</taxon>
        <taxon>Entelegynae</taxon>
        <taxon>Araneoidea</taxon>
        <taxon>Araneidae</taxon>
        <taxon>Caerostris</taxon>
    </lineage>
</organism>
<dbReference type="Proteomes" id="UP001054945">
    <property type="component" value="Unassembled WGS sequence"/>
</dbReference>